<gene>
    <name evidence="2" type="ORF">B0H17DRAFT_565600</name>
</gene>
<feature type="region of interest" description="Disordered" evidence="1">
    <location>
        <begin position="70"/>
        <end position="142"/>
    </location>
</feature>
<comment type="caution">
    <text evidence="2">The sequence shown here is derived from an EMBL/GenBank/DDBJ whole genome shotgun (WGS) entry which is preliminary data.</text>
</comment>
<evidence type="ECO:0000313" key="3">
    <source>
        <dbReference type="Proteomes" id="UP001221757"/>
    </source>
</evidence>
<dbReference type="EMBL" id="JARKIE010000059">
    <property type="protein sequence ID" value="KAJ7691324.1"/>
    <property type="molecule type" value="Genomic_DNA"/>
</dbReference>
<evidence type="ECO:0000313" key="2">
    <source>
        <dbReference type="EMBL" id="KAJ7691324.1"/>
    </source>
</evidence>
<feature type="compositionally biased region" description="Polar residues" evidence="1">
    <location>
        <begin position="74"/>
        <end position="85"/>
    </location>
</feature>
<dbReference type="AlphaFoldDB" id="A0AAD7DGQ6"/>
<feature type="compositionally biased region" description="Basic and acidic residues" evidence="1">
    <location>
        <begin position="90"/>
        <end position="126"/>
    </location>
</feature>
<evidence type="ECO:0000256" key="1">
    <source>
        <dbReference type="SAM" id="MobiDB-lite"/>
    </source>
</evidence>
<keyword evidence="3" id="KW-1185">Reference proteome</keyword>
<sequence length="142" mass="15881">MACCVASPTPMTPRNSVIRGADVMITATSQRCGVRVPDGSQKQPDGWMHGFGMPVLSAVQKRRYAVSPLRLKQTVEQSKTSCGNKRQNRKTNEEATEQNRKHPNRELNDEPNGTDRDKKAWVRCREGGQWSQTGRKKPTESG</sequence>
<reference evidence="2" key="1">
    <citation type="submission" date="2023-03" db="EMBL/GenBank/DDBJ databases">
        <title>Massive genome expansion in bonnet fungi (Mycena s.s.) driven by repeated elements and novel gene families across ecological guilds.</title>
        <authorList>
            <consortium name="Lawrence Berkeley National Laboratory"/>
            <person name="Harder C.B."/>
            <person name="Miyauchi S."/>
            <person name="Viragh M."/>
            <person name="Kuo A."/>
            <person name="Thoen E."/>
            <person name="Andreopoulos B."/>
            <person name="Lu D."/>
            <person name="Skrede I."/>
            <person name="Drula E."/>
            <person name="Henrissat B."/>
            <person name="Morin E."/>
            <person name="Kohler A."/>
            <person name="Barry K."/>
            <person name="LaButti K."/>
            <person name="Morin E."/>
            <person name="Salamov A."/>
            <person name="Lipzen A."/>
            <person name="Mereny Z."/>
            <person name="Hegedus B."/>
            <person name="Baldrian P."/>
            <person name="Stursova M."/>
            <person name="Weitz H."/>
            <person name="Taylor A."/>
            <person name="Grigoriev I.V."/>
            <person name="Nagy L.G."/>
            <person name="Martin F."/>
            <person name="Kauserud H."/>
        </authorList>
    </citation>
    <scope>NUCLEOTIDE SEQUENCE</scope>
    <source>
        <strain evidence="2">CBHHK067</strain>
    </source>
</reference>
<proteinExistence type="predicted"/>
<protein>
    <submittedName>
        <fullName evidence="2">Uncharacterized protein</fullName>
    </submittedName>
</protein>
<dbReference type="Proteomes" id="UP001221757">
    <property type="component" value="Unassembled WGS sequence"/>
</dbReference>
<name>A0AAD7DGQ6_MYCRO</name>
<accession>A0AAD7DGQ6</accession>
<organism evidence="2 3">
    <name type="scientific">Mycena rosella</name>
    <name type="common">Pink bonnet</name>
    <name type="synonym">Agaricus rosellus</name>
    <dbReference type="NCBI Taxonomy" id="1033263"/>
    <lineage>
        <taxon>Eukaryota</taxon>
        <taxon>Fungi</taxon>
        <taxon>Dikarya</taxon>
        <taxon>Basidiomycota</taxon>
        <taxon>Agaricomycotina</taxon>
        <taxon>Agaricomycetes</taxon>
        <taxon>Agaricomycetidae</taxon>
        <taxon>Agaricales</taxon>
        <taxon>Marasmiineae</taxon>
        <taxon>Mycenaceae</taxon>
        <taxon>Mycena</taxon>
    </lineage>
</organism>